<comment type="caution">
    <text evidence="2">The sequence shown here is derived from an EMBL/GenBank/DDBJ whole genome shotgun (WGS) entry which is preliminary data.</text>
</comment>
<dbReference type="EMBL" id="JAVRFD010001045">
    <property type="protein sequence ID" value="MDT0551393.1"/>
    <property type="molecule type" value="Genomic_DNA"/>
</dbReference>
<dbReference type="SUPFAM" id="SSF52777">
    <property type="entry name" value="CoA-dependent acyltransferases"/>
    <property type="match status" value="1"/>
</dbReference>
<evidence type="ECO:0000313" key="3">
    <source>
        <dbReference type="Proteomes" id="UP001180754"/>
    </source>
</evidence>
<keyword evidence="3" id="KW-1185">Reference proteome</keyword>
<accession>A0ABU2XZP5</accession>
<reference evidence="2" key="1">
    <citation type="submission" date="2024-05" db="EMBL/GenBank/DDBJ databases">
        <title>30 novel species of actinomycetes from the DSMZ collection.</title>
        <authorList>
            <person name="Nouioui I."/>
        </authorList>
    </citation>
    <scope>NUCLEOTIDE SEQUENCE</scope>
    <source>
        <strain evidence="2">DSM 41529</strain>
    </source>
</reference>
<name>A0ABU2XZP5_9ACTN</name>
<dbReference type="RefSeq" id="WP_311731604.1">
    <property type="nucleotide sequence ID" value="NZ_JAVRFD010001045.1"/>
</dbReference>
<dbReference type="InterPro" id="IPR001242">
    <property type="entry name" value="Condensation_dom"/>
</dbReference>
<evidence type="ECO:0000259" key="1">
    <source>
        <dbReference type="Pfam" id="PF00668"/>
    </source>
</evidence>
<organism evidence="2 3">
    <name type="scientific">Streptomyces lonegramiae</name>
    <dbReference type="NCBI Taxonomy" id="3075524"/>
    <lineage>
        <taxon>Bacteria</taxon>
        <taxon>Bacillati</taxon>
        <taxon>Actinomycetota</taxon>
        <taxon>Actinomycetes</taxon>
        <taxon>Kitasatosporales</taxon>
        <taxon>Streptomycetaceae</taxon>
        <taxon>Streptomyces</taxon>
    </lineage>
</organism>
<protein>
    <submittedName>
        <fullName evidence="2">Condensation domain-containing protein</fullName>
    </submittedName>
</protein>
<proteinExistence type="predicted"/>
<dbReference type="PANTHER" id="PTHR45527:SF1">
    <property type="entry name" value="FATTY ACID SYNTHASE"/>
    <property type="match status" value="1"/>
</dbReference>
<feature type="non-terminal residue" evidence="2">
    <location>
        <position position="1"/>
    </location>
</feature>
<feature type="domain" description="Condensation" evidence="1">
    <location>
        <begin position="8"/>
        <end position="136"/>
    </location>
</feature>
<evidence type="ECO:0000313" key="2">
    <source>
        <dbReference type="EMBL" id="MDT0551393.1"/>
    </source>
</evidence>
<dbReference type="Gene3D" id="3.30.559.10">
    <property type="entry name" value="Chloramphenicol acetyltransferase-like domain"/>
    <property type="match status" value="1"/>
</dbReference>
<feature type="non-terminal residue" evidence="2">
    <location>
        <position position="136"/>
    </location>
</feature>
<dbReference type="Pfam" id="PF00668">
    <property type="entry name" value="Condensation"/>
    <property type="match status" value="1"/>
</dbReference>
<gene>
    <name evidence="2" type="ORF">RND15_53455</name>
</gene>
<dbReference type="Proteomes" id="UP001180754">
    <property type="component" value="Unassembled WGS sequence"/>
</dbReference>
<dbReference type="InterPro" id="IPR023213">
    <property type="entry name" value="CAT-like_dom_sf"/>
</dbReference>
<sequence length="136" mass="14700">QRQQEGPGATYNHPVALRLTGRPDITAQRAALTDVLDRHEALRTVFPTVDGQPYQQVLPVGSVAPALPAEAVAAGELPGVLERAAREPFDLVADIPLRARLFTSAADEHVLLLVAHHIAGDAWSERLLLRDLSTAY</sequence>
<dbReference type="PANTHER" id="PTHR45527">
    <property type="entry name" value="NONRIBOSOMAL PEPTIDE SYNTHETASE"/>
    <property type="match status" value="1"/>
</dbReference>